<dbReference type="EC" id="5.3.1.6" evidence="3"/>
<dbReference type="PANTHER" id="PTHR30345">
    <property type="entry name" value="RIBOSE-5-PHOSPHATE ISOMERASE B"/>
    <property type="match status" value="1"/>
</dbReference>
<dbReference type="Pfam" id="PF02502">
    <property type="entry name" value="LacAB_rpiB"/>
    <property type="match status" value="1"/>
</dbReference>
<proteinExistence type="inferred from homology"/>
<dbReference type="Gene3D" id="3.40.1400.10">
    <property type="entry name" value="Sugar-phosphate isomerase, RpiB/LacA/LacB"/>
    <property type="match status" value="1"/>
</dbReference>
<evidence type="ECO:0000313" key="3">
    <source>
        <dbReference type="EMBL" id="MBM6774692.1"/>
    </source>
</evidence>
<dbReference type="SUPFAM" id="SSF89623">
    <property type="entry name" value="Ribose/Galactose isomerase RpiB/AlsB"/>
    <property type="match status" value="1"/>
</dbReference>
<dbReference type="InterPro" id="IPR036569">
    <property type="entry name" value="RpiB_LacA_LacB_sf"/>
</dbReference>
<evidence type="ECO:0000313" key="4">
    <source>
        <dbReference type="Proteomes" id="UP000712527"/>
    </source>
</evidence>
<keyword evidence="4" id="KW-1185">Reference proteome</keyword>
<sequence>MRIAIGSDHAGFLQKAPIIEHLRSLGHEVVDCGPATDARCDYPDFADKVARLVASGKADRGVLICGTGLGIAMTADKVPGVRAVPIQSVEFARLCREHNNANVIGLSGRFVSLMDNEAIVDTFLTTEFAGGRHTGRVEKIMREDDPDFAGVPADFGM</sequence>
<comment type="similarity">
    <text evidence="1">Belongs to the LacAB/RpiB family.</text>
</comment>
<dbReference type="PANTHER" id="PTHR30345:SF0">
    <property type="entry name" value="DNA DAMAGE-REPAIR_TOLERATION PROTEIN DRT102"/>
    <property type="match status" value="1"/>
</dbReference>
<organism evidence="3 4">
    <name type="scientific">Olsenella profusa</name>
    <dbReference type="NCBI Taxonomy" id="138595"/>
    <lineage>
        <taxon>Bacteria</taxon>
        <taxon>Bacillati</taxon>
        <taxon>Actinomycetota</taxon>
        <taxon>Coriobacteriia</taxon>
        <taxon>Coriobacteriales</taxon>
        <taxon>Atopobiaceae</taxon>
        <taxon>Olsenella</taxon>
    </lineage>
</organism>
<dbReference type="Proteomes" id="UP000712527">
    <property type="component" value="Unassembled WGS sequence"/>
</dbReference>
<dbReference type="PIRSF" id="PIRSF005384">
    <property type="entry name" value="RpiB_LacA_B"/>
    <property type="match status" value="1"/>
</dbReference>
<dbReference type="RefSeq" id="WP_204793042.1">
    <property type="nucleotide sequence ID" value="NZ_JACSNQ010000005.1"/>
</dbReference>
<accession>A0ABS2F1K7</accession>
<evidence type="ECO:0000256" key="1">
    <source>
        <dbReference type="ARBA" id="ARBA00008754"/>
    </source>
</evidence>
<dbReference type="NCBIfam" id="TIGR01120">
    <property type="entry name" value="rpiB"/>
    <property type="match status" value="1"/>
</dbReference>
<dbReference type="NCBIfam" id="TIGR00689">
    <property type="entry name" value="rpiB_lacA_lacB"/>
    <property type="match status" value="1"/>
</dbReference>
<reference evidence="3 4" key="1">
    <citation type="journal article" date="2021" name="Sci. Rep.">
        <title>The distribution of antibiotic resistance genes in chicken gut microbiota commensals.</title>
        <authorList>
            <person name="Juricova H."/>
            <person name="Matiasovicova J."/>
            <person name="Kubasova T."/>
            <person name="Cejkova D."/>
            <person name="Rychlik I."/>
        </authorList>
    </citation>
    <scope>NUCLEOTIDE SEQUENCE [LARGE SCALE GENOMIC DNA]</scope>
    <source>
        <strain evidence="3 4">An794</strain>
    </source>
</reference>
<keyword evidence="2 3" id="KW-0413">Isomerase</keyword>
<gene>
    <name evidence="3" type="primary">rpiB</name>
    <name evidence="3" type="ORF">H9X80_03910</name>
</gene>
<dbReference type="InterPro" id="IPR003500">
    <property type="entry name" value="RpiB_LacA_LacB"/>
</dbReference>
<protein>
    <submittedName>
        <fullName evidence="3">Ribose 5-phosphate isomerase B</fullName>
        <ecNumber evidence="3">5.3.1.6</ecNumber>
    </submittedName>
</protein>
<name>A0ABS2F1K7_9ACTN</name>
<dbReference type="InterPro" id="IPR004785">
    <property type="entry name" value="RpiB"/>
</dbReference>
<comment type="caution">
    <text evidence="3">The sequence shown here is derived from an EMBL/GenBank/DDBJ whole genome shotgun (WGS) entry which is preliminary data.</text>
</comment>
<evidence type="ECO:0000256" key="2">
    <source>
        <dbReference type="ARBA" id="ARBA00023235"/>
    </source>
</evidence>
<dbReference type="GO" id="GO:0004751">
    <property type="term" value="F:ribose-5-phosphate isomerase activity"/>
    <property type="evidence" value="ECO:0007669"/>
    <property type="project" value="UniProtKB-EC"/>
</dbReference>
<dbReference type="NCBIfam" id="NF004051">
    <property type="entry name" value="PRK05571.1"/>
    <property type="match status" value="1"/>
</dbReference>
<dbReference type="EMBL" id="JACSNQ010000005">
    <property type="protein sequence ID" value="MBM6774692.1"/>
    <property type="molecule type" value="Genomic_DNA"/>
</dbReference>